<keyword evidence="1" id="KW-0812">Transmembrane</keyword>
<feature type="transmembrane region" description="Helical" evidence="1">
    <location>
        <begin position="20"/>
        <end position="42"/>
    </location>
</feature>
<name>A0ABP5JWC2_9ACTN</name>
<keyword evidence="1" id="KW-1133">Transmembrane helix</keyword>
<accession>A0ABP5JWC2</accession>
<dbReference type="RefSeq" id="WP_344303508.1">
    <property type="nucleotide sequence ID" value="NZ_BAAAQQ010000011.1"/>
</dbReference>
<dbReference type="EMBL" id="BAAAQQ010000011">
    <property type="protein sequence ID" value="GAA2123560.1"/>
    <property type="molecule type" value="Genomic_DNA"/>
</dbReference>
<organism evidence="2 3">
    <name type="scientific">Nocardioides bigeumensis</name>
    <dbReference type="NCBI Taxonomy" id="433657"/>
    <lineage>
        <taxon>Bacteria</taxon>
        <taxon>Bacillati</taxon>
        <taxon>Actinomycetota</taxon>
        <taxon>Actinomycetes</taxon>
        <taxon>Propionibacteriales</taxon>
        <taxon>Nocardioidaceae</taxon>
        <taxon>Nocardioides</taxon>
    </lineage>
</organism>
<keyword evidence="1" id="KW-0472">Membrane</keyword>
<reference evidence="3" key="1">
    <citation type="journal article" date="2019" name="Int. J. Syst. Evol. Microbiol.">
        <title>The Global Catalogue of Microorganisms (GCM) 10K type strain sequencing project: providing services to taxonomists for standard genome sequencing and annotation.</title>
        <authorList>
            <consortium name="The Broad Institute Genomics Platform"/>
            <consortium name="The Broad Institute Genome Sequencing Center for Infectious Disease"/>
            <person name="Wu L."/>
            <person name="Ma J."/>
        </authorList>
    </citation>
    <scope>NUCLEOTIDE SEQUENCE [LARGE SCALE GENOMIC DNA]</scope>
    <source>
        <strain evidence="3">JCM 16021</strain>
    </source>
</reference>
<evidence type="ECO:0000256" key="1">
    <source>
        <dbReference type="SAM" id="Phobius"/>
    </source>
</evidence>
<evidence type="ECO:0000313" key="2">
    <source>
        <dbReference type="EMBL" id="GAA2123560.1"/>
    </source>
</evidence>
<proteinExistence type="predicted"/>
<keyword evidence="3" id="KW-1185">Reference proteome</keyword>
<protein>
    <submittedName>
        <fullName evidence="2">Uncharacterized protein</fullName>
    </submittedName>
</protein>
<comment type="caution">
    <text evidence="2">The sequence shown here is derived from an EMBL/GenBank/DDBJ whole genome shotgun (WGS) entry which is preliminary data.</text>
</comment>
<evidence type="ECO:0000313" key="3">
    <source>
        <dbReference type="Proteomes" id="UP001500575"/>
    </source>
</evidence>
<dbReference type="Proteomes" id="UP001500575">
    <property type="component" value="Unassembled WGS sequence"/>
</dbReference>
<gene>
    <name evidence="2" type="ORF">GCM10009843_19460</name>
</gene>
<sequence length="49" mass="4957">MSLSAVVLRAAEEASEPAIHPYAVGAIALGLLLSLLLVLVAFGGGRDHS</sequence>